<accession>A0A2R6XWS0</accession>
<gene>
    <name evidence="2" type="ORF">MARPO_0001s0477</name>
</gene>
<dbReference type="AlphaFoldDB" id="A0A2R6XWS0"/>
<reference evidence="3" key="1">
    <citation type="journal article" date="2017" name="Cell">
        <title>Insights into land plant evolution garnered from the Marchantia polymorpha genome.</title>
        <authorList>
            <person name="Bowman J.L."/>
            <person name="Kohchi T."/>
            <person name="Yamato K.T."/>
            <person name="Jenkins J."/>
            <person name="Shu S."/>
            <person name="Ishizaki K."/>
            <person name="Yamaoka S."/>
            <person name="Nishihama R."/>
            <person name="Nakamura Y."/>
            <person name="Berger F."/>
            <person name="Adam C."/>
            <person name="Aki S.S."/>
            <person name="Althoff F."/>
            <person name="Araki T."/>
            <person name="Arteaga-Vazquez M.A."/>
            <person name="Balasubrmanian S."/>
            <person name="Barry K."/>
            <person name="Bauer D."/>
            <person name="Boehm C.R."/>
            <person name="Briginshaw L."/>
            <person name="Caballero-Perez J."/>
            <person name="Catarino B."/>
            <person name="Chen F."/>
            <person name="Chiyoda S."/>
            <person name="Chovatia M."/>
            <person name="Davies K.M."/>
            <person name="Delmans M."/>
            <person name="Demura T."/>
            <person name="Dierschke T."/>
            <person name="Dolan L."/>
            <person name="Dorantes-Acosta A.E."/>
            <person name="Eklund D.M."/>
            <person name="Florent S.N."/>
            <person name="Flores-Sandoval E."/>
            <person name="Fujiyama A."/>
            <person name="Fukuzawa H."/>
            <person name="Galik B."/>
            <person name="Grimanelli D."/>
            <person name="Grimwood J."/>
            <person name="Grossniklaus U."/>
            <person name="Hamada T."/>
            <person name="Haseloff J."/>
            <person name="Hetherington A.J."/>
            <person name="Higo A."/>
            <person name="Hirakawa Y."/>
            <person name="Hundley H.N."/>
            <person name="Ikeda Y."/>
            <person name="Inoue K."/>
            <person name="Inoue S.I."/>
            <person name="Ishida S."/>
            <person name="Jia Q."/>
            <person name="Kakita M."/>
            <person name="Kanazawa T."/>
            <person name="Kawai Y."/>
            <person name="Kawashima T."/>
            <person name="Kennedy M."/>
            <person name="Kinose K."/>
            <person name="Kinoshita T."/>
            <person name="Kohara Y."/>
            <person name="Koide E."/>
            <person name="Komatsu K."/>
            <person name="Kopischke S."/>
            <person name="Kubo M."/>
            <person name="Kyozuka J."/>
            <person name="Lagercrantz U."/>
            <person name="Lin S.S."/>
            <person name="Lindquist E."/>
            <person name="Lipzen A.M."/>
            <person name="Lu C.W."/>
            <person name="De Luna E."/>
            <person name="Martienssen R.A."/>
            <person name="Minamino N."/>
            <person name="Mizutani M."/>
            <person name="Mizutani M."/>
            <person name="Mochizuki N."/>
            <person name="Monte I."/>
            <person name="Mosher R."/>
            <person name="Nagasaki H."/>
            <person name="Nakagami H."/>
            <person name="Naramoto S."/>
            <person name="Nishitani K."/>
            <person name="Ohtani M."/>
            <person name="Okamoto T."/>
            <person name="Okumura M."/>
            <person name="Phillips J."/>
            <person name="Pollak B."/>
            <person name="Reinders A."/>
            <person name="Rovekamp M."/>
            <person name="Sano R."/>
            <person name="Sawa S."/>
            <person name="Schmid M.W."/>
            <person name="Shirakawa M."/>
            <person name="Solano R."/>
            <person name="Spunde A."/>
            <person name="Suetsugu N."/>
            <person name="Sugano S."/>
            <person name="Sugiyama A."/>
            <person name="Sun R."/>
            <person name="Suzuki Y."/>
            <person name="Takenaka M."/>
            <person name="Takezawa D."/>
            <person name="Tomogane H."/>
            <person name="Tsuzuki M."/>
            <person name="Ueda T."/>
            <person name="Umeda M."/>
            <person name="Ward J.M."/>
            <person name="Watanabe Y."/>
            <person name="Yazaki K."/>
            <person name="Yokoyama R."/>
            <person name="Yoshitake Y."/>
            <person name="Yotsui I."/>
            <person name="Zachgo S."/>
            <person name="Schmutz J."/>
        </authorList>
    </citation>
    <scope>NUCLEOTIDE SEQUENCE [LARGE SCALE GENOMIC DNA]</scope>
    <source>
        <strain evidence="3">Tak-1</strain>
    </source>
</reference>
<sequence>MINIKHDPQTANLIKISDVVINLAAICTAADHNTCPLDKIYSNFTDALPVRFCRDYKKLLIHFSTCEVYGKTIGSSYPKNDQALNHWDCSLHCSTRTHVYIMDC</sequence>
<dbReference type="Proteomes" id="UP000244005">
    <property type="component" value="Unassembled WGS sequence"/>
</dbReference>
<name>A0A2R6XWS0_MARPO</name>
<dbReference type="Pfam" id="PF01370">
    <property type="entry name" value="Epimerase"/>
    <property type="match status" value="1"/>
</dbReference>
<dbReference type="SUPFAM" id="SSF51735">
    <property type="entry name" value="NAD(P)-binding Rossmann-fold domains"/>
    <property type="match status" value="1"/>
</dbReference>
<dbReference type="EMBL" id="KZ772673">
    <property type="protein sequence ID" value="PTQ50539.1"/>
    <property type="molecule type" value="Genomic_DNA"/>
</dbReference>
<protein>
    <recommendedName>
        <fullName evidence="1">NAD-dependent epimerase/dehydratase domain-containing protein</fullName>
    </recommendedName>
</protein>
<evidence type="ECO:0000259" key="1">
    <source>
        <dbReference type="Pfam" id="PF01370"/>
    </source>
</evidence>
<organism evidence="2 3">
    <name type="scientific">Marchantia polymorpha</name>
    <name type="common">Common liverwort</name>
    <name type="synonym">Marchantia aquatica</name>
    <dbReference type="NCBI Taxonomy" id="3197"/>
    <lineage>
        <taxon>Eukaryota</taxon>
        <taxon>Viridiplantae</taxon>
        <taxon>Streptophyta</taxon>
        <taxon>Embryophyta</taxon>
        <taxon>Marchantiophyta</taxon>
        <taxon>Marchantiopsida</taxon>
        <taxon>Marchantiidae</taxon>
        <taxon>Marchantiales</taxon>
        <taxon>Marchantiaceae</taxon>
        <taxon>Marchantia</taxon>
    </lineage>
</organism>
<proteinExistence type="predicted"/>
<feature type="domain" description="NAD-dependent epimerase/dehydratase" evidence="1">
    <location>
        <begin position="7"/>
        <end position="81"/>
    </location>
</feature>
<dbReference type="InterPro" id="IPR036291">
    <property type="entry name" value="NAD(P)-bd_dom_sf"/>
</dbReference>
<dbReference type="InterPro" id="IPR001509">
    <property type="entry name" value="Epimerase_deHydtase"/>
</dbReference>
<dbReference type="OrthoDB" id="955751at2759"/>
<evidence type="ECO:0000313" key="2">
    <source>
        <dbReference type="EMBL" id="PTQ50539.1"/>
    </source>
</evidence>
<dbReference type="Gramene" id="Mp1g21420.1">
    <property type="protein sequence ID" value="Mp1g21420.1.cds"/>
    <property type="gene ID" value="Mp1g21420"/>
</dbReference>
<dbReference type="Gene3D" id="3.40.50.720">
    <property type="entry name" value="NAD(P)-binding Rossmann-like Domain"/>
    <property type="match status" value="1"/>
</dbReference>
<keyword evidence="3" id="KW-1185">Reference proteome</keyword>
<evidence type="ECO:0000313" key="3">
    <source>
        <dbReference type="Proteomes" id="UP000244005"/>
    </source>
</evidence>